<name>A0A1C3ZC55_9LACO</name>
<organism evidence="5 6">
    <name type="scientific">Weissella bombi</name>
    <dbReference type="NCBI Taxonomy" id="1505725"/>
    <lineage>
        <taxon>Bacteria</taxon>
        <taxon>Bacillati</taxon>
        <taxon>Bacillota</taxon>
        <taxon>Bacilli</taxon>
        <taxon>Lactobacillales</taxon>
        <taxon>Lactobacillaceae</taxon>
        <taxon>Weissella</taxon>
    </lineage>
</organism>
<dbReference type="AlphaFoldDB" id="A0A1C3ZC55"/>
<proteinExistence type="predicted"/>
<dbReference type="OrthoDB" id="46834at2"/>
<dbReference type="InterPro" id="IPR048389">
    <property type="entry name" value="YciQ-like_C"/>
</dbReference>
<feature type="compositionally biased region" description="Gly residues" evidence="1">
    <location>
        <begin position="558"/>
        <end position="581"/>
    </location>
</feature>
<feature type="region of interest" description="Disordered" evidence="1">
    <location>
        <begin position="555"/>
        <end position="581"/>
    </location>
</feature>
<feature type="domain" description="Predicted membrane protein YciQ-like C-terminal" evidence="4">
    <location>
        <begin position="457"/>
        <end position="516"/>
    </location>
</feature>
<keyword evidence="2" id="KW-0812">Transmembrane</keyword>
<sequence>MVMGNKNHLNRLIWLLPLVVFLSFVVPSTTIRAEQTVKRMGVDVALDKQGTATFTENWTVTADEGSEIYKTINLVGPQELSNYQVSMDGHTFKRVSTWDPDADRKQKAYRYGQNEDELNWGITKYGTHHYKIQYKVTNFVEQTKTKQMIAWQFLNRDVAISPQHLTIKLHDNNKSFAANKGYGIWGFGFEGNTKFSKGDVLIKNTKPLDEDNRVKIIMKLPRHTYATANKSERSFDSYIKEAFKGSNFDYDKYKAGKTETEKSFSWDWLWDVAYVTPLFIVIYFGVRSVIKKRKYQKYYPSLRKLTKETQGQYERELPTSDIWQAYSFIASLVDKYKLAKNYCSVMVLSLMKRNLITLSEVDDETVIHLNDTSNSEQLPSGLAKFYDILQTAAEDGEVTNEMLANYFKDDFESSQEIWRLLLINSNDYGEQHNLIYPINQYQTNKKSETKANKYAQIHNGSALTPDGLAVRKDFVRLKNYLQDFTLLEERTPKEVGLWDDLMLAAAALGIAEQVATDLEKIYPTYREESIYYQSATDPFHYAYAFSTQSLMSDSDSSGSGGSTSFGGGGSFGGGSGGGGFR</sequence>
<accession>A0A1C3ZC55</accession>
<dbReference type="Pfam" id="PF20990">
    <property type="entry name" value="DUF2207_C"/>
    <property type="match status" value="1"/>
</dbReference>
<reference evidence="6" key="1">
    <citation type="submission" date="2016-08" db="EMBL/GenBank/DDBJ databases">
        <authorList>
            <person name="Varghese N."/>
            <person name="Submissions Spin"/>
        </authorList>
    </citation>
    <scope>NUCLEOTIDE SEQUENCE [LARGE SCALE GENOMIC DNA]</scope>
    <source>
        <strain evidence="6">R-53094</strain>
    </source>
</reference>
<dbReference type="Proteomes" id="UP000199268">
    <property type="component" value="Unassembled WGS sequence"/>
</dbReference>
<evidence type="ECO:0000313" key="6">
    <source>
        <dbReference type="Proteomes" id="UP000199268"/>
    </source>
</evidence>
<keyword evidence="2" id="KW-0472">Membrane</keyword>
<evidence type="ECO:0000259" key="4">
    <source>
        <dbReference type="Pfam" id="PF20990"/>
    </source>
</evidence>
<dbReference type="STRING" id="1505725.GA0061074_101419"/>
<keyword evidence="6" id="KW-1185">Reference proteome</keyword>
<dbReference type="InterPro" id="IPR018702">
    <property type="entry name" value="DUF2207"/>
</dbReference>
<protein>
    <submittedName>
        <fullName evidence="5">Predicted membrane protein</fullName>
    </submittedName>
</protein>
<gene>
    <name evidence="5" type="ORF">GA0061074_101419</name>
</gene>
<evidence type="ECO:0000313" key="5">
    <source>
        <dbReference type="EMBL" id="SCB79941.1"/>
    </source>
</evidence>
<dbReference type="Pfam" id="PF09972">
    <property type="entry name" value="DUF2207"/>
    <property type="match status" value="1"/>
</dbReference>
<evidence type="ECO:0000256" key="2">
    <source>
        <dbReference type="SAM" id="Phobius"/>
    </source>
</evidence>
<feature type="transmembrane region" description="Helical" evidence="2">
    <location>
        <begin position="268"/>
        <end position="286"/>
    </location>
</feature>
<evidence type="ECO:0000259" key="3">
    <source>
        <dbReference type="Pfam" id="PF09972"/>
    </source>
</evidence>
<keyword evidence="2" id="KW-1133">Transmembrane helix</keyword>
<evidence type="ECO:0000256" key="1">
    <source>
        <dbReference type="SAM" id="MobiDB-lite"/>
    </source>
</evidence>
<dbReference type="EMBL" id="FMAO01000001">
    <property type="protein sequence ID" value="SCB79941.1"/>
    <property type="molecule type" value="Genomic_DNA"/>
</dbReference>
<feature type="domain" description="DUF2207" evidence="3">
    <location>
        <begin position="37"/>
        <end position="171"/>
    </location>
</feature>